<accession>B8GUW9</accession>
<evidence type="ECO:0000313" key="1">
    <source>
        <dbReference type="EMBL" id="ACL71480.1"/>
    </source>
</evidence>
<dbReference type="InterPro" id="IPR013320">
    <property type="entry name" value="ConA-like_dom_sf"/>
</dbReference>
<dbReference type="Gene3D" id="2.60.120.200">
    <property type="match status" value="1"/>
</dbReference>
<dbReference type="AlphaFoldDB" id="B8GUW9"/>
<dbReference type="STRING" id="396588.Tgr7_0382"/>
<evidence type="ECO:0000313" key="2">
    <source>
        <dbReference type="Proteomes" id="UP000002383"/>
    </source>
</evidence>
<dbReference type="EMBL" id="CP001339">
    <property type="protein sequence ID" value="ACL71480.1"/>
    <property type="molecule type" value="Genomic_DNA"/>
</dbReference>
<sequence length="363" mass="38942">MAFPAGGYADLAAAIADGVVHYWPMSETSGAHVGDVVGGVSGQMLHDTVGMGESIIDGPFTKARRFHYNSTDDVLIINPAGDVDPQYEYEAWTVSMVIRAWQVNQWNSVLSLQPLAGLCSQSLGIDLIDWGDGIGESLFRSTFSCSSNSLVPFEDPILPATLDQWGRLTLLWDGVSLRSFYNGIPGTVVHEPVNHQPLRVVAVPWSIGGFLHDGQAIDVLYGAIADLGIWDRALSTEELQNLWAGDAPNPIVVLGGGGPDPDPDPGDTWEPLPVIPGAITLGTQIGGGDEAETTGRYNSPEYDPELDGFAGNYSARNPSAPVYPRRFLVRTPEVEAEARDPVAAEGNALYEIAIRNDELSTEV</sequence>
<proteinExistence type="predicted"/>
<dbReference type="KEGG" id="tgr:Tgr7_0382"/>
<reference evidence="1 2" key="1">
    <citation type="journal article" date="2011" name="Stand. Genomic Sci.">
        <title>Complete genome sequence of 'Thioalkalivibrio sulfidophilus' HL-EbGr7.</title>
        <authorList>
            <person name="Muyzer G."/>
            <person name="Sorokin D.Y."/>
            <person name="Mavromatis K."/>
            <person name="Lapidus A."/>
            <person name="Clum A."/>
            <person name="Ivanova N."/>
            <person name="Pati A."/>
            <person name="d'Haeseleer P."/>
            <person name="Woyke T."/>
            <person name="Kyrpides N.C."/>
        </authorList>
    </citation>
    <scope>NUCLEOTIDE SEQUENCE [LARGE SCALE GENOMIC DNA]</scope>
    <source>
        <strain evidence="1 2">HL-EbGR7</strain>
    </source>
</reference>
<dbReference type="Proteomes" id="UP000002383">
    <property type="component" value="Chromosome"/>
</dbReference>
<dbReference type="HOGENOM" id="CLU_762769_0_0_6"/>
<name>B8GUW9_THISH</name>
<keyword evidence="2" id="KW-1185">Reference proteome</keyword>
<evidence type="ECO:0008006" key="3">
    <source>
        <dbReference type="Google" id="ProtNLM"/>
    </source>
</evidence>
<protein>
    <recommendedName>
        <fullName evidence="3">LamG-like jellyroll fold domain-containing protein</fullName>
    </recommendedName>
</protein>
<dbReference type="SUPFAM" id="SSF49899">
    <property type="entry name" value="Concanavalin A-like lectins/glucanases"/>
    <property type="match status" value="1"/>
</dbReference>
<dbReference type="OrthoDB" id="6999807at2"/>
<organism evidence="1 2">
    <name type="scientific">Thioalkalivibrio sulfidiphilus (strain HL-EbGR7)</name>
    <dbReference type="NCBI Taxonomy" id="396588"/>
    <lineage>
        <taxon>Bacteria</taxon>
        <taxon>Pseudomonadati</taxon>
        <taxon>Pseudomonadota</taxon>
        <taxon>Gammaproteobacteria</taxon>
        <taxon>Chromatiales</taxon>
        <taxon>Ectothiorhodospiraceae</taxon>
        <taxon>Thioalkalivibrio</taxon>
    </lineage>
</organism>
<gene>
    <name evidence="1" type="ordered locus">Tgr7_0382</name>
</gene>
<dbReference type="RefSeq" id="WP_012636969.1">
    <property type="nucleotide sequence ID" value="NC_011901.1"/>
</dbReference>